<name>A0A0V0GTE9_SOLCH</name>
<sequence length="83" mass="9223">MKSSINFCLLSSTLFICILFFCLSCAACVISSYLVSASIQLDPFSYFDLLPHHSFLCGRAWRRGGGWGVILLTKSMTVVYVIC</sequence>
<dbReference type="EMBL" id="GEDG01031813">
    <property type="protein sequence ID" value="JAP11171.1"/>
    <property type="molecule type" value="Transcribed_RNA"/>
</dbReference>
<protein>
    <submittedName>
        <fullName evidence="1">Putative ovule protein</fullName>
    </submittedName>
</protein>
<evidence type="ECO:0000313" key="1">
    <source>
        <dbReference type="EMBL" id="JAP11171.1"/>
    </source>
</evidence>
<reference evidence="1" key="1">
    <citation type="submission" date="2015-12" db="EMBL/GenBank/DDBJ databases">
        <title>Gene expression during late stages of embryo sac development: a critical building block for successful pollen-pistil interactions.</title>
        <authorList>
            <person name="Liu Y."/>
            <person name="Joly V."/>
            <person name="Sabar M."/>
            <person name="Matton D.P."/>
        </authorList>
    </citation>
    <scope>NUCLEOTIDE SEQUENCE</scope>
</reference>
<proteinExistence type="predicted"/>
<accession>A0A0V0GTE9</accession>
<organism evidence="1">
    <name type="scientific">Solanum chacoense</name>
    <name type="common">Chaco potato</name>
    <dbReference type="NCBI Taxonomy" id="4108"/>
    <lineage>
        <taxon>Eukaryota</taxon>
        <taxon>Viridiplantae</taxon>
        <taxon>Streptophyta</taxon>
        <taxon>Embryophyta</taxon>
        <taxon>Tracheophyta</taxon>
        <taxon>Spermatophyta</taxon>
        <taxon>Magnoliopsida</taxon>
        <taxon>eudicotyledons</taxon>
        <taxon>Gunneridae</taxon>
        <taxon>Pentapetalae</taxon>
        <taxon>asterids</taxon>
        <taxon>lamiids</taxon>
        <taxon>Solanales</taxon>
        <taxon>Solanaceae</taxon>
        <taxon>Solanoideae</taxon>
        <taxon>Solaneae</taxon>
        <taxon>Solanum</taxon>
    </lineage>
</organism>
<dbReference type="AlphaFoldDB" id="A0A0V0GTE9"/>